<protein>
    <recommendedName>
        <fullName evidence="5">Tripartite-type tricarboxylate transporter, receptor component TctC</fullName>
    </recommendedName>
</protein>
<dbReference type="RefSeq" id="WP_037275774.1">
    <property type="nucleotide sequence ID" value="NZ_KN293990.1"/>
</dbReference>
<dbReference type="SUPFAM" id="SSF53850">
    <property type="entry name" value="Periplasmic binding protein-like II"/>
    <property type="match status" value="1"/>
</dbReference>
<dbReference type="InterPro" id="IPR005064">
    <property type="entry name" value="BUG"/>
</dbReference>
<name>A0A0A0HDY7_9RHOB</name>
<dbReference type="PATRIC" id="fig|1288298.3.peg.4238"/>
<organism evidence="3 4">
    <name type="scientific">Roseovarius mucosus DSM 17069</name>
    <dbReference type="NCBI Taxonomy" id="1288298"/>
    <lineage>
        <taxon>Bacteria</taxon>
        <taxon>Pseudomonadati</taxon>
        <taxon>Pseudomonadota</taxon>
        <taxon>Alphaproteobacteria</taxon>
        <taxon>Rhodobacterales</taxon>
        <taxon>Roseobacteraceae</taxon>
        <taxon>Roseovarius</taxon>
    </lineage>
</organism>
<feature type="chain" id="PRO_5001970009" description="Tripartite-type tricarboxylate transporter, receptor component TctC" evidence="2">
    <location>
        <begin position="25"/>
        <end position="322"/>
    </location>
</feature>
<dbReference type="Proteomes" id="UP000030021">
    <property type="component" value="Unassembled WGS sequence"/>
</dbReference>
<reference evidence="3 4" key="1">
    <citation type="submission" date="2013-01" db="EMBL/GenBank/DDBJ databases">
        <authorList>
            <person name="Fiebig A."/>
            <person name="Goeker M."/>
            <person name="Klenk H.-P.P."/>
        </authorList>
    </citation>
    <scope>NUCLEOTIDE SEQUENCE [LARGE SCALE GENOMIC DNA]</scope>
    <source>
        <strain evidence="3 4">DSM 17069</strain>
    </source>
</reference>
<dbReference type="HOGENOM" id="CLU_045683_0_0_5"/>
<dbReference type="PIRSF" id="PIRSF017082">
    <property type="entry name" value="YflP"/>
    <property type="match status" value="1"/>
</dbReference>
<dbReference type="EMBL" id="AONH01000026">
    <property type="protein sequence ID" value="KGM85912.1"/>
    <property type="molecule type" value="Genomic_DNA"/>
</dbReference>
<dbReference type="InterPro" id="IPR042100">
    <property type="entry name" value="Bug_dom1"/>
</dbReference>
<comment type="similarity">
    <text evidence="1">Belongs to the UPF0065 (bug) family.</text>
</comment>
<evidence type="ECO:0000313" key="3">
    <source>
        <dbReference type="EMBL" id="KGM85912.1"/>
    </source>
</evidence>
<feature type="signal peptide" evidence="2">
    <location>
        <begin position="1"/>
        <end position="24"/>
    </location>
</feature>
<gene>
    <name evidence="3" type="ORF">rosmuc_04248</name>
</gene>
<dbReference type="PANTHER" id="PTHR42928:SF5">
    <property type="entry name" value="BLR1237 PROTEIN"/>
    <property type="match status" value="1"/>
</dbReference>
<dbReference type="Pfam" id="PF03401">
    <property type="entry name" value="TctC"/>
    <property type="match status" value="1"/>
</dbReference>
<evidence type="ECO:0000256" key="1">
    <source>
        <dbReference type="ARBA" id="ARBA00006987"/>
    </source>
</evidence>
<keyword evidence="2" id="KW-0732">Signal</keyword>
<evidence type="ECO:0008006" key="5">
    <source>
        <dbReference type="Google" id="ProtNLM"/>
    </source>
</evidence>
<evidence type="ECO:0000313" key="4">
    <source>
        <dbReference type="Proteomes" id="UP000030021"/>
    </source>
</evidence>
<dbReference type="Gene3D" id="3.40.190.10">
    <property type="entry name" value="Periplasmic binding protein-like II"/>
    <property type="match status" value="1"/>
</dbReference>
<dbReference type="AlphaFoldDB" id="A0A0A0HDY7"/>
<proteinExistence type="inferred from homology"/>
<dbReference type="OrthoDB" id="7248487at2"/>
<comment type="caution">
    <text evidence="3">The sequence shown here is derived from an EMBL/GenBank/DDBJ whole genome shotgun (WGS) entry which is preliminary data.</text>
</comment>
<dbReference type="PANTHER" id="PTHR42928">
    <property type="entry name" value="TRICARBOXYLATE-BINDING PROTEIN"/>
    <property type="match status" value="1"/>
</dbReference>
<dbReference type="Gene3D" id="3.40.190.150">
    <property type="entry name" value="Bordetella uptake gene, domain 1"/>
    <property type="match status" value="1"/>
</dbReference>
<accession>A0A0A0HDY7</accession>
<sequence length="322" mass="33016">MTSIRNILAVSLTATLGLAGGAFAQSFPDKPITMIVPFAAGTSTDTVSRLIAEGMSEELGQTVVVENRAGAGGSVGTQDVVSADSDGYTIAMGTVGTLAINKSIFPELPYDPESDVTPIAFVGYTPTLLVVGADTEFETLDDLVEAAKADEGVTFASTGNGTSTHLAGELLKTLSDTNMIHVPFGSGAVGLAAVMSGEVDFMFNHPVSAKQNVDAGKLRALGVSGAAGSEVAPEVPPINESFEGFDLIAWWLMHGPADMPADVAEALNNAVTTAIASDAVTDYFAKSGISKGDMAFGELNAFISSEVKKWGDIANAANAQAD</sequence>
<dbReference type="eggNOG" id="COG3181">
    <property type="taxonomic scope" value="Bacteria"/>
</dbReference>
<evidence type="ECO:0000256" key="2">
    <source>
        <dbReference type="SAM" id="SignalP"/>
    </source>
</evidence>